<evidence type="ECO:0000313" key="4">
    <source>
        <dbReference type="Proteomes" id="UP001642260"/>
    </source>
</evidence>
<organism evidence="3 4">
    <name type="scientific">Eruca vesicaria subsp. sativa</name>
    <name type="common">Garden rocket</name>
    <name type="synonym">Eruca sativa</name>
    <dbReference type="NCBI Taxonomy" id="29727"/>
    <lineage>
        <taxon>Eukaryota</taxon>
        <taxon>Viridiplantae</taxon>
        <taxon>Streptophyta</taxon>
        <taxon>Embryophyta</taxon>
        <taxon>Tracheophyta</taxon>
        <taxon>Spermatophyta</taxon>
        <taxon>Magnoliopsida</taxon>
        <taxon>eudicotyledons</taxon>
        <taxon>Gunneridae</taxon>
        <taxon>Pentapetalae</taxon>
        <taxon>rosids</taxon>
        <taxon>malvids</taxon>
        <taxon>Brassicales</taxon>
        <taxon>Brassicaceae</taxon>
        <taxon>Brassiceae</taxon>
        <taxon>Eruca</taxon>
    </lineage>
</organism>
<sequence length="74" mass="8076">MSFVLRLVVFFLLTLTLTSSARTSVYVSGLRKIGRLERRSQMVSVEDYNDPSANPKHNPGVPPATSGQRSPGKG</sequence>
<feature type="signal peptide" evidence="2">
    <location>
        <begin position="1"/>
        <end position="20"/>
    </location>
</feature>
<feature type="chain" id="PRO_5044862184" evidence="2">
    <location>
        <begin position="21"/>
        <end position="74"/>
    </location>
</feature>
<dbReference type="InterPro" id="IPR034430">
    <property type="entry name" value="PSY"/>
</dbReference>
<dbReference type="AlphaFoldDB" id="A0ABC8L709"/>
<evidence type="ECO:0000313" key="3">
    <source>
        <dbReference type="EMBL" id="CAH8366064.1"/>
    </source>
</evidence>
<keyword evidence="4" id="KW-1185">Reference proteome</keyword>
<dbReference type="PANTHER" id="PTHR37177">
    <property type="entry name" value="PROTEIN PSY1"/>
    <property type="match status" value="1"/>
</dbReference>
<dbReference type="EMBL" id="CAKOAT010397376">
    <property type="protein sequence ID" value="CAH8366064.1"/>
    <property type="molecule type" value="Genomic_DNA"/>
</dbReference>
<accession>A0ABC8L709</accession>
<evidence type="ECO:0000256" key="1">
    <source>
        <dbReference type="SAM" id="MobiDB-lite"/>
    </source>
</evidence>
<feature type="compositionally biased region" description="Polar residues" evidence="1">
    <location>
        <begin position="65"/>
        <end position="74"/>
    </location>
</feature>
<evidence type="ECO:0000256" key="2">
    <source>
        <dbReference type="SAM" id="SignalP"/>
    </source>
</evidence>
<dbReference type="Proteomes" id="UP001642260">
    <property type="component" value="Unassembled WGS sequence"/>
</dbReference>
<name>A0ABC8L709_ERUVS</name>
<reference evidence="3 4" key="1">
    <citation type="submission" date="2022-03" db="EMBL/GenBank/DDBJ databases">
        <authorList>
            <person name="Macdonald S."/>
            <person name="Ahmed S."/>
            <person name="Newling K."/>
        </authorList>
    </citation>
    <scope>NUCLEOTIDE SEQUENCE [LARGE SCALE GENOMIC DNA]</scope>
</reference>
<keyword evidence="2" id="KW-0732">Signal</keyword>
<dbReference type="PANTHER" id="PTHR37177:SF4">
    <property type="entry name" value="PROTEIN PSY1"/>
    <property type="match status" value="1"/>
</dbReference>
<protein>
    <submittedName>
        <fullName evidence="3">Uncharacterized protein</fullName>
    </submittedName>
</protein>
<proteinExistence type="predicted"/>
<comment type="caution">
    <text evidence="3">The sequence shown here is derived from an EMBL/GenBank/DDBJ whole genome shotgun (WGS) entry which is preliminary data.</text>
</comment>
<feature type="region of interest" description="Disordered" evidence="1">
    <location>
        <begin position="43"/>
        <end position="74"/>
    </location>
</feature>
<gene>
    <name evidence="3" type="ORF">ERUC_LOCUS30486</name>
</gene>